<reference evidence="4" key="1">
    <citation type="submission" date="2023-06" db="EMBL/GenBank/DDBJ databases">
        <title>Genome-scale phylogeny and comparative genomics of the fungal order Sordariales.</title>
        <authorList>
            <consortium name="Lawrence Berkeley National Laboratory"/>
            <person name="Hensen N."/>
            <person name="Bonometti L."/>
            <person name="Westerberg I."/>
            <person name="Brannstrom I.O."/>
            <person name="Guillou S."/>
            <person name="Cros-Aarteil S."/>
            <person name="Calhoun S."/>
            <person name="Haridas S."/>
            <person name="Kuo A."/>
            <person name="Mondo S."/>
            <person name="Pangilinan J."/>
            <person name="Riley R."/>
            <person name="LaButti K."/>
            <person name="Andreopoulos B."/>
            <person name="Lipzen A."/>
            <person name="Chen C."/>
            <person name="Yanf M."/>
            <person name="Daum C."/>
            <person name="Ng V."/>
            <person name="Clum A."/>
            <person name="Steindorff A."/>
            <person name="Ohm R."/>
            <person name="Martin F."/>
            <person name="Silar P."/>
            <person name="Natvig D."/>
            <person name="Lalanne C."/>
            <person name="Gautier V."/>
            <person name="Ament-velasquez S.L."/>
            <person name="Kruys A."/>
            <person name="Hutchinson M.I."/>
            <person name="Powell A.J."/>
            <person name="Barry K."/>
            <person name="Miller A.N."/>
            <person name="Grigoriev I.V."/>
            <person name="Debuchy R."/>
            <person name="Gladieux P."/>
            <person name="Thoren M.H."/>
            <person name="Johannesson H."/>
        </authorList>
    </citation>
    <scope>NUCLEOTIDE SEQUENCE</scope>
    <source>
        <strain evidence="4">SMH3187-1</strain>
    </source>
</reference>
<proteinExistence type="predicted"/>
<feature type="compositionally biased region" description="Low complexity" evidence="1">
    <location>
        <begin position="153"/>
        <end position="165"/>
    </location>
</feature>
<evidence type="ECO:0000259" key="3">
    <source>
        <dbReference type="Pfam" id="PF10544"/>
    </source>
</evidence>
<feature type="compositionally biased region" description="Acidic residues" evidence="1">
    <location>
        <begin position="512"/>
        <end position="543"/>
    </location>
</feature>
<dbReference type="Pfam" id="PF10544">
    <property type="entry name" value="T5orf172"/>
    <property type="match status" value="1"/>
</dbReference>
<feature type="domain" description="Bacteriophage T5 Orf172 DNA-binding" evidence="3">
    <location>
        <begin position="257"/>
        <end position="359"/>
    </location>
</feature>
<accession>A0AA40F2V3</accession>
<dbReference type="InterPro" id="IPR018306">
    <property type="entry name" value="Phage_T5_Orf172_DNA-bd"/>
</dbReference>
<feature type="compositionally biased region" description="Polar residues" evidence="1">
    <location>
        <begin position="107"/>
        <end position="118"/>
    </location>
</feature>
<feature type="compositionally biased region" description="Low complexity" evidence="1">
    <location>
        <begin position="201"/>
        <end position="223"/>
    </location>
</feature>
<dbReference type="EMBL" id="JAUKUD010000003">
    <property type="protein sequence ID" value="KAK0750168.1"/>
    <property type="molecule type" value="Genomic_DNA"/>
</dbReference>
<sequence length="550" mass="61623">MADPRICHTARHEEERAASLEITPRRSRTKRLYTGPEIIANQSTSLATPINTPSQGRKRKKTQPVSFQPPPPSPSPSSSSSSLPPVSISSESKSAPSRTAVSALRTPPSSSEKVSQSLLLGETEHRRPGDSNRSIVVISSDESDPEAHSDTETITPGAPPAQGTPTPSPDRKRRKSVRSKTVPASSEPRTARARPSIRRQAASAPTSAPAPAADHASASPPVARTSSRVEHVQEIDGAIEKQIRNPTKHAKKAKNLGYVYVALTEHDGNKIIKIGSTTQERVKDRLKAIECRCGATIRFPQLSSTSPGDTRIEFYYRQVEMLAHRELENFKYIFTCCGTGHGEYFALDENIGRMVVDRWAEFCELRPYAEDWTLKEEWKFYLDQFCKKDHGRAGKRPEQMDDHHGRSERWNIFLKSGRWDWFRHRMSLLGGCVLAQCGQLTGLFTVVLGIFWLSTWTQCFLLLVACVIYHEASTRECLDELVSLGTDIFIDCLGRLRPGEDSDKGIERNEVGQEEDGGSGDEEWEEEEEEQEKEEDEAEEDEHEENKRTK</sequence>
<evidence type="ECO:0000313" key="4">
    <source>
        <dbReference type="EMBL" id="KAK0750168.1"/>
    </source>
</evidence>
<dbReference type="Proteomes" id="UP001172155">
    <property type="component" value="Unassembled WGS sequence"/>
</dbReference>
<evidence type="ECO:0000256" key="2">
    <source>
        <dbReference type="SAM" id="Phobius"/>
    </source>
</evidence>
<feature type="compositionally biased region" description="Basic and acidic residues" evidence="1">
    <location>
        <begin position="500"/>
        <end position="511"/>
    </location>
</feature>
<feature type="region of interest" description="Disordered" evidence="1">
    <location>
        <begin position="500"/>
        <end position="550"/>
    </location>
</feature>
<keyword evidence="2" id="KW-1133">Transmembrane helix</keyword>
<feature type="compositionally biased region" description="Low complexity" evidence="1">
    <location>
        <begin position="76"/>
        <end position="97"/>
    </location>
</feature>
<evidence type="ECO:0000313" key="5">
    <source>
        <dbReference type="Proteomes" id="UP001172155"/>
    </source>
</evidence>
<keyword evidence="2" id="KW-0472">Membrane</keyword>
<name>A0AA40F2V3_9PEZI</name>
<protein>
    <recommendedName>
        <fullName evidence="3">Bacteriophage T5 Orf172 DNA-binding domain-containing protein</fullName>
    </recommendedName>
</protein>
<keyword evidence="5" id="KW-1185">Reference proteome</keyword>
<dbReference type="AlphaFoldDB" id="A0AA40F2V3"/>
<organism evidence="4 5">
    <name type="scientific">Schizothecium vesticola</name>
    <dbReference type="NCBI Taxonomy" id="314040"/>
    <lineage>
        <taxon>Eukaryota</taxon>
        <taxon>Fungi</taxon>
        <taxon>Dikarya</taxon>
        <taxon>Ascomycota</taxon>
        <taxon>Pezizomycotina</taxon>
        <taxon>Sordariomycetes</taxon>
        <taxon>Sordariomycetidae</taxon>
        <taxon>Sordariales</taxon>
        <taxon>Schizotheciaceae</taxon>
        <taxon>Schizothecium</taxon>
    </lineage>
</organism>
<comment type="caution">
    <text evidence="4">The sequence shown here is derived from an EMBL/GenBank/DDBJ whole genome shotgun (WGS) entry which is preliminary data.</text>
</comment>
<evidence type="ECO:0000256" key="1">
    <source>
        <dbReference type="SAM" id="MobiDB-lite"/>
    </source>
</evidence>
<gene>
    <name evidence="4" type="ORF">B0T18DRAFT_408383</name>
</gene>
<feature type="region of interest" description="Disordered" evidence="1">
    <location>
        <begin position="1"/>
        <end position="228"/>
    </location>
</feature>
<feature type="transmembrane region" description="Helical" evidence="2">
    <location>
        <begin position="442"/>
        <end position="469"/>
    </location>
</feature>
<feature type="compositionally biased region" description="Polar residues" evidence="1">
    <location>
        <begin position="40"/>
        <end position="55"/>
    </location>
</feature>
<keyword evidence="2" id="KW-0812">Transmembrane</keyword>